<protein>
    <submittedName>
        <fullName evidence="2">Uncharacterized protein</fullName>
    </submittedName>
</protein>
<feature type="region of interest" description="Disordered" evidence="1">
    <location>
        <begin position="216"/>
        <end position="279"/>
    </location>
</feature>
<dbReference type="HOGENOM" id="CLU_752626_0_0_1"/>
<keyword evidence="3" id="KW-1185">Reference proteome</keyword>
<sequence>MRLFQRNQSRSATPVPTANFITVVRDMPGAGSSEAPSWSGRVDELLDFFTHFEELADSRRLNSAKRCNAVIRYINPNTQPLWKSFPEYETADYKAFKARIIHEYPGAEKGMQYSYDDLQRIVRAREKSYISTEDQLMEFSHEFRPVAAGLVKHRLISEYGRDELFFQGLPERLRNAISHQLQFEDRNYREPPDFEKAILVGRKVLSENGFDVDKSHLRSARDLPAPSSHVKGTTSRPSKGKGKSKSKGTVSRRSNAKAKGTESFDPYDDEDKHYYSNDAPQDVCTTTVRTDTGVKNCRMCGEGHSFKICPVVRDYVNAGRIVRDGERFVTYPDGSRLHPHPDTGLLQTTIDEYYGIDTLPVYSEVGTV</sequence>
<proteinExistence type="predicted"/>
<name>A0A0C3DMI3_9AGAM</name>
<reference evidence="3" key="2">
    <citation type="submission" date="2015-01" db="EMBL/GenBank/DDBJ databases">
        <title>Evolutionary Origins and Diversification of the Mycorrhizal Mutualists.</title>
        <authorList>
            <consortium name="DOE Joint Genome Institute"/>
            <consortium name="Mycorrhizal Genomics Consortium"/>
            <person name="Kohler A."/>
            <person name="Kuo A."/>
            <person name="Nagy L.G."/>
            <person name="Floudas D."/>
            <person name="Copeland A."/>
            <person name="Barry K.W."/>
            <person name="Cichocki N."/>
            <person name="Veneault-Fourrey C."/>
            <person name="LaButti K."/>
            <person name="Lindquist E.A."/>
            <person name="Lipzen A."/>
            <person name="Lundell T."/>
            <person name="Morin E."/>
            <person name="Murat C."/>
            <person name="Riley R."/>
            <person name="Ohm R."/>
            <person name="Sun H."/>
            <person name="Tunlid A."/>
            <person name="Henrissat B."/>
            <person name="Grigoriev I.V."/>
            <person name="Hibbett D.S."/>
            <person name="Martin F."/>
        </authorList>
    </citation>
    <scope>NUCLEOTIDE SEQUENCE [LARGE SCALE GENOMIC DNA]</scope>
    <source>
        <strain evidence="3">Foug A</strain>
    </source>
</reference>
<dbReference type="Proteomes" id="UP000053989">
    <property type="component" value="Unassembled WGS sequence"/>
</dbReference>
<dbReference type="OrthoDB" id="2758461at2759"/>
<evidence type="ECO:0000313" key="3">
    <source>
        <dbReference type="Proteomes" id="UP000053989"/>
    </source>
</evidence>
<reference evidence="2 3" key="1">
    <citation type="submission" date="2014-04" db="EMBL/GenBank/DDBJ databases">
        <authorList>
            <consortium name="DOE Joint Genome Institute"/>
            <person name="Kuo A."/>
            <person name="Kohler A."/>
            <person name="Nagy L.G."/>
            <person name="Floudas D."/>
            <person name="Copeland A."/>
            <person name="Barry K.W."/>
            <person name="Cichocki N."/>
            <person name="Veneault-Fourrey C."/>
            <person name="LaButti K."/>
            <person name="Lindquist E.A."/>
            <person name="Lipzen A."/>
            <person name="Lundell T."/>
            <person name="Morin E."/>
            <person name="Murat C."/>
            <person name="Sun H."/>
            <person name="Tunlid A."/>
            <person name="Henrissat B."/>
            <person name="Grigoriev I.V."/>
            <person name="Hibbett D.S."/>
            <person name="Martin F."/>
            <person name="Nordberg H.P."/>
            <person name="Cantor M.N."/>
            <person name="Hua S.X."/>
        </authorList>
    </citation>
    <scope>NUCLEOTIDE SEQUENCE [LARGE SCALE GENOMIC DNA]</scope>
    <source>
        <strain evidence="2 3">Foug A</strain>
    </source>
</reference>
<dbReference type="AlphaFoldDB" id="A0A0C3DMI3"/>
<dbReference type="EMBL" id="KN822101">
    <property type="protein sequence ID" value="KIM57454.1"/>
    <property type="molecule type" value="Genomic_DNA"/>
</dbReference>
<accession>A0A0C3DMI3</accession>
<gene>
    <name evidence="2" type="ORF">SCLCIDRAFT_1138129</name>
</gene>
<evidence type="ECO:0000256" key="1">
    <source>
        <dbReference type="SAM" id="MobiDB-lite"/>
    </source>
</evidence>
<dbReference type="InParanoid" id="A0A0C3DMI3"/>
<organism evidence="2 3">
    <name type="scientific">Scleroderma citrinum Foug A</name>
    <dbReference type="NCBI Taxonomy" id="1036808"/>
    <lineage>
        <taxon>Eukaryota</taxon>
        <taxon>Fungi</taxon>
        <taxon>Dikarya</taxon>
        <taxon>Basidiomycota</taxon>
        <taxon>Agaricomycotina</taxon>
        <taxon>Agaricomycetes</taxon>
        <taxon>Agaricomycetidae</taxon>
        <taxon>Boletales</taxon>
        <taxon>Sclerodermatineae</taxon>
        <taxon>Sclerodermataceae</taxon>
        <taxon>Scleroderma</taxon>
    </lineage>
</organism>
<evidence type="ECO:0000313" key="2">
    <source>
        <dbReference type="EMBL" id="KIM57454.1"/>
    </source>
</evidence>